<name>A0A4Y7I869_PAPSO</name>
<dbReference type="Pfam" id="PF00789">
    <property type="entry name" value="UBX"/>
    <property type="match status" value="2"/>
</dbReference>
<evidence type="ECO:0000256" key="1">
    <source>
        <dbReference type="SAM" id="MobiDB-lite"/>
    </source>
</evidence>
<reference evidence="3 4" key="1">
    <citation type="journal article" date="2018" name="Science">
        <title>The opium poppy genome and morphinan production.</title>
        <authorList>
            <person name="Guo L."/>
            <person name="Winzer T."/>
            <person name="Yang X."/>
            <person name="Li Y."/>
            <person name="Ning Z."/>
            <person name="He Z."/>
            <person name="Teodor R."/>
            <person name="Lu Y."/>
            <person name="Bowser T.A."/>
            <person name="Graham I.A."/>
            <person name="Ye K."/>
        </authorList>
    </citation>
    <scope>NUCLEOTIDE SEQUENCE [LARGE SCALE GENOMIC DNA]</scope>
    <source>
        <strain evidence="4">cv. HN1</strain>
        <tissue evidence="3">Leaves</tissue>
    </source>
</reference>
<dbReference type="AlphaFoldDB" id="A0A4Y7I869"/>
<organism evidence="3 4">
    <name type="scientific">Papaver somniferum</name>
    <name type="common">Opium poppy</name>
    <dbReference type="NCBI Taxonomy" id="3469"/>
    <lineage>
        <taxon>Eukaryota</taxon>
        <taxon>Viridiplantae</taxon>
        <taxon>Streptophyta</taxon>
        <taxon>Embryophyta</taxon>
        <taxon>Tracheophyta</taxon>
        <taxon>Spermatophyta</taxon>
        <taxon>Magnoliopsida</taxon>
        <taxon>Ranunculales</taxon>
        <taxon>Papaveraceae</taxon>
        <taxon>Papaveroideae</taxon>
        <taxon>Papaver</taxon>
    </lineage>
</organism>
<dbReference type="GO" id="GO:0005634">
    <property type="term" value="C:nucleus"/>
    <property type="evidence" value="ECO:0007669"/>
    <property type="project" value="TreeGrafter"/>
</dbReference>
<feature type="domain" description="UBX" evidence="2">
    <location>
        <begin position="397"/>
        <end position="477"/>
    </location>
</feature>
<dbReference type="PANTHER" id="PTHR23322:SF6">
    <property type="entry name" value="UBX DOMAIN-CONTAINING PROTEIN 7"/>
    <property type="match status" value="1"/>
</dbReference>
<dbReference type="Gene3D" id="1.10.8.10">
    <property type="entry name" value="DNA helicase RuvA subunit, C-terminal domain"/>
    <property type="match status" value="2"/>
</dbReference>
<dbReference type="STRING" id="3469.A0A4Y7I869"/>
<proteinExistence type="predicted"/>
<evidence type="ECO:0000313" key="3">
    <source>
        <dbReference type="EMBL" id="RZC44020.1"/>
    </source>
</evidence>
<feature type="region of interest" description="Disordered" evidence="1">
    <location>
        <begin position="326"/>
        <end position="346"/>
    </location>
</feature>
<dbReference type="CDD" id="cd01767">
    <property type="entry name" value="UBX"/>
    <property type="match status" value="2"/>
</dbReference>
<dbReference type="GO" id="GO:0043130">
    <property type="term" value="F:ubiquitin binding"/>
    <property type="evidence" value="ECO:0007669"/>
    <property type="project" value="TreeGrafter"/>
</dbReference>
<dbReference type="CDD" id="cd14273">
    <property type="entry name" value="UBA_TAP-C_like"/>
    <property type="match status" value="1"/>
</dbReference>
<dbReference type="EMBL" id="CM010715">
    <property type="protein sequence ID" value="RZC44020.1"/>
    <property type="molecule type" value="Genomic_DNA"/>
</dbReference>
<dbReference type="SUPFAM" id="SSF54236">
    <property type="entry name" value="Ubiquitin-like"/>
    <property type="match status" value="2"/>
</dbReference>
<dbReference type="OMA" id="SANFIFW"/>
<dbReference type="CDD" id="cd02958">
    <property type="entry name" value="UAS"/>
    <property type="match status" value="2"/>
</dbReference>
<dbReference type="SMART" id="SM00166">
    <property type="entry name" value="UBX"/>
    <property type="match status" value="2"/>
</dbReference>
<feature type="compositionally biased region" description="Basic and acidic residues" evidence="1">
    <location>
        <begin position="9"/>
        <end position="41"/>
    </location>
</feature>
<dbReference type="PANTHER" id="PTHR23322">
    <property type="entry name" value="FAS-ASSOCIATED PROTEIN"/>
    <property type="match status" value="1"/>
</dbReference>
<keyword evidence="4" id="KW-1185">Reference proteome</keyword>
<dbReference type="InterPro" id="IPR029071">
    <property type="entry name" value="Ubiquitin-like_domsf"/>
</dbReference>
<gene>
    <name evidence="3" type="ORF">C5167_036972</name>
</gene>
<dbReference type="InterPro" id="IPR006577">
    <property type="entry name" value="UAS"/>
</dbReference>
<protein>
    <recommendedName>
        <fullName evidence="2">UBX domain-containing protein</fullName>
    </recommendedName>
</protein>
<sequence length="839" mass="94988">MANNNVRGKKIEGDLSFLSERENNNLYEQKLEPDANEKNSAADDMESGFDDQEDPMVSWVFDMQNIVQEQETESDFDEQEWGTDDVQEEMESYAAEQVPETNVAVFDQGTSISSAKKDTLVSSFLEIGVGQSVQTAKQYLEATNWDLEDALGLFLSAQLRYPKIPNTSYELINLGEANVWAEMVQPDVNAVDDNLASMYPPPVALMYDGPFHKAKKAAEDEDKWLIVNVQSKQEFSSLTLNLDTWAHEAVSQTISANFIFWQVYVDAIEGQKICNYYRLTSFPAVLVLDPITGQNVKSWTGMIEAVQLLEDLAPYMDAGPKHHLTRVSRKHPAEISKQTTLPETTEEEDEEIFQAILASMENMTTVAPACSDSIEEPVTSSSKKLRYPALSEEPMVDKSLLCRIGVRLPDGRRLQRNFLRTDPVQLLWSFCNSQLDEAESRPFHLTQAIPGASKTLDYESKQTFEESGLSNSMISMNSTVDEHEDPMISSFLEIVVGQSVHTARQYLQAAHWDREDAIRLFFSHQEGSYPEVLYENDNNGEANISAEMEHPDVLAVDNFEDDGNGLSLELMYHGPFHEAKQDRWLIVNVQSKDVYNSYALKMYTWAHKAVFETISANFIFWQVYDNTIEGQKVCNYYKLTSFPAVLVLDPIIGQKVKSWSGMIKAVQLLEDLAPYMDAGPKHQHVQFCRKRQTKTSQRTIVPQTTEEENEELFQAILASMENMTATIAPACSDTDEQVTSSSNKLTYPDLPEEPKVDKTLLCRIGVRLPDGRRLQWNFLLTDPVQLLWSLCNSQLDEAESRPFHLTRAIPGASKTLDYESKQKFEESGLANSMISVTWD</sequence>
<dbReference type="SUPFAM" id="SSF52833">
    <property type="entry name" value="Thioredoxin-like"/>
    <property type="match status" value="2"/>
</dbReference>
<feature type="region of interest" description="Disordered" evidence="1">
    <location>
        <begin position="1"/>
        <end position="51"/>
    </location>
</feature>
<dbReference type="GO" id="GO:0043161">
    <property type="term" value="P:proteasome-mediated ubiquitin-dependent protein catabolic process"/>
    <property type="evidence" value="ECO:0007669"/>
    <property type="project" value="TreeGrafter"/>
</dbReference>
<dbReference type="InterPro" id="IPR036249">
    <property type="entry name" value="Thioredoxin-like_sf"/>
</dbReference>
<evidence type="ECO:0000313" key="4">
    <source>
        <dbReference type="Proteomes" id="UP000316621"/>
    </source>
</evidence>
<dbReference type="Gene3D" id="3.10.20.90">
    <property type="entry name" value="Phosphatidylinositol 3-kinase Catalytic Subunit, Chain A, domain 1"/>
    <property type="match status" value="2"/>
</dbReference>
<feature type="domain" description="UBX" evidence="2">
    <location>
        <begin position="757"/>
        <end position="837"/>
    </location>
</feature>
<dbReference type="PROSITE" id="PS50033">
    <property type="entry name" value="UBX"/>
    <property type="match status" value="2"/>
</dbReference>
<dbReference type="SMART" id="SM00594">
    <property type="entry name" value="UAS"/>
    <property type="match status" value="2"/>
</dbReference>
<dbReference type="Pfam" id="PF14555">
    <property type="entry name" value="UBA_4"/>
    <property type="match status" value="2"/>
</dbReference>
<dbReference type="Proteomes" id="UP000316621">
    <property type="component" value="Chromosome 1"/>
</dbReference>
<dbReference type="Gramene" id="RZC44020">
    <property type="protein sequence ID" value="RZC44020"/>
    <property type="gene ID" value="C5167_036972"/>
</dbReference>
<accession>A0A4Y7I869</accession>
<dbReference type="Pfam" id="PF13899">
    <property type="entry name" value="Thioredoxin_7"/>
    <property type="match status" value="1"/>
</dbReference>
<dbReference type="InterPro" id="IPR050730">
    <property type="entry name" value="UBX_domain-protein"/>
</dbReference>
<dbReference type="InterPro" id="IPR001012">
    <property type="entry name" value="UBX_dom"/>
</dbReference>
<evidence type="ECO:0000259" key="2">
    <source>
        <dbReference type="PROSITE" id="PS50033"/>
    </source>
</evidence>
<dbReference type="Gene3D" id="3.40.30.10">
    <property type="entry name" value="Glutaredoxin"/>
    <property type="match status" value="2"/>
</dbReference>